<dbReference type="Proteomes" id="UP000001685">
    <property type="component" value="Chromosome"/>
</dbReference>
<dbReference type="SUPFAM" id="SSF53474">
    <property type="entry name" value="alpha/beta-Hydrolases"/>
    <property type="match status" value="1"/>
</dbReference>
<name>B1VZZ1_STRGG</name>
<dbReference type="EMBL" id="AP009493">
    <property type="protein sequence ID" value="BAG18880.1"/>
    <property type="molecule type" value="Genomic_DNA"/>
</dbReference>
<dbReference type="AlphaFoldDB" id="B1VZZ1"/>
<protein>
    <submittedName>
        <fullName evidence="1">Uncharacterized protein</fullName>
    </submittedName>
</protein>
<sequence length="342" mass="36879">MVRSGERRLGEVRMVPRLVFVHGIGPLRDTERELASWTRSLADGMRAAGHSAVAERLADGSGLCSFVNYADLYAPPEAQGSDGTRAEGEAGELLADLLVELVDGHLSAQSASEGPHDRGRENRAEILAHARAEADTSGQAQGSLAVLRRALNVTTTLMSLKPWGPVAQRVSPKLMVKGLTQVSRYLARGERDASGLTLDGRVRNRVHEMLGDAPVVVVAHSLGTVVAMEALHEHQGATPLLVTLGSPISMRTVVRPRLLPQPPRTPERVGRWLNFWDKDDIIAVRPLLERDVLPNTSGVLPRSSRVDSDGIWVHSAEKYLAQPAVAGPVAEAFMAAEQRSAP</sequence>
<organism evidence="1 2">
    <name type="scientific">Streptomyces griseus subsp. griseus (strain JCM 4626 / CBS 651.72 / NBRC 13350 / KCC S-0626 / ISP 5235)</name>
    <dbReference type="NCBI Taxonomy" id="455632"/>
    <lineage>
        <taxon>Bacteria</taxon>
        <taxon>Bacillati</taxon>
        <taxon>Actinomycetota</taxon>
        <taxon>Actinomycetes</taxon>
        <taxon>Kitasatosporales</taxon>
        <taxon>Streptomycetaceae</taxon>
        <taxon>Streptomyces</taxon>
    </lineage>
</organism>
<dbReference type="KEGG" id="sgr:SGR_2051"/>
<gene>
    <name evidence="1" type="ordered locus">SGR_2051</name>
</gene>
<accession>B1VZZ1</accession>
<evidence type="ECO:0000313" key="2">
    <source>
        <dbReference type="Proteomes" id="UP000001685"/>
    </source>
</evidence>
<reference evidence="2" key="1">
    <citation type="journal article" date="2008" name="J. Bacteriol.">
        <title>Genome sequence of the streptomycin-producing microorganism Streptomyces griseus IFO 13350.</title>
        <authorList>
            <person name="Ohnishi Y."/>
            <person name="Ishikawa J."/>
            <person name="Hara H."/>
            <person name="Suzuki H."/>
            <person name="Ikenoya M."/>
            <person name="Ikeda H."/>
            <person name="Yamashita A."/>
            <person name="Hattori M."/>
            <person name="Horinouchi S."/>
        </authorList>
    </citation>
    <scope>NUCLEOTIDE SEQUENCE [LARGE SCALE GENOMIC DNA]</scope>
    <source>
        <strain evidence="2">JCM 4626 / NBRC 13350</strain>
    </source>
</reference>
<dbReference type="eggNOG" id="COG3591">
    <property type="taxonomic scope" value="Bacteria"/>
</dbReference>
<evidence type="ECO:0000313" key="1">
    <source>
        <dbReference type="EMBL" id="BAG18880.1"/>
    </source>
</evidence>
<dbReference type="Gene3D" id="3.40.50.1820">
    <property type="entry name" value="alpha/beta hydrolase"/>
    <property type="match status" value="1"/>
</dbReference>
<dbReference type="InterPro" id="IPR029058">
    <property type="entry name" value="AB_hydrolase_fold"/>
</dbReference>
<dbReference type="HOGENOM" id="CLU_070813_2_0_11"/>
<proteinExistence type="predicted"/>